<dbReference type="CDD" id="cd06171">
    <property type="entry name" value="Sigma70_r4"/>
    <property type="match status" value="1"/>
</dbReference>
<dbReference type="RefSeq" id="WP_061913787.1">
    <property type="nucleotide sequence ID" value="NZ_DF967971.1"/>
</dbReference>
<dbReference type="PANTHER" id="PTHR30385">
    <property type="entry name" value="SIGMA FACTOR F FLAGELLAR"/>
    <property type="match status" value="1"/>
</dbReference>
<dbReference type="Gene3D" id="1.20.140.160">
    <property type="match status" value="1"/>
</dbReference>
<evidence type="ECO:0000256" key="1">
    <source>
        <dbReference type="ARBA" id="ARBA00023015"/>
    </source>
</evidence>
<dbReference type="PRINTS" id="PR00046">
    <property type="entry name" value="SIGMA70FCT"/>
</dbReference>
<dbReference type="GO" id="GO:0016987">
    <property type="term" value="F:sigma factor activity"/>
    <property type="evidence" value="ECO:0007669"/>
    <property type="project" value="UniProtKB-KW"/>
</dbReference>
<keyword evidence="9" id="KW-1185">Reference proteome</keyword>
<dbReference type="PIRSF" id="PIRSF000770">
    <property type="entry name" value="RNA_pol_sigma-SigE/K"/>
    <property type="match status" value="1"/>
</dbReference>
<dbReference type="STRING" id="360411.AC812_02950"/>
<protein>
    <recommendedName>
        <fullName evidence="5">RNA polymerase sigma factor</fullName>
    </recommendedName>
</protein>
<keyword evidence="4 5" id="KW-0804">Transcription</keyword>
<dbReference type="AlphaFoldDB" id="A0A0P6XCN3"/>
<dbReference type="PROSITE" id="PS00716">
    <property type="entry name" value="SIGMA70_2"/>
    <property type="match status" value="1"/>
</dbReference>
<dbReference type="Pfam" id="PF04542">
    <property type="entry name" value="Sigma70_r2"/>
    <property type="match status" value="1"/>
</dbReference>
<dbReference type="Pfam" id="PF04545">
    <property type="entry name" value="Sigma70_r4"/>
    <property type="match status" value="1"/>
</dbReference>
<dbReference type="Pfam" id="PF04539">
    <property type="entry name" value="Sigma70_r3"/>
    <property type="match status" value="1"/>
</dbReference>
<evidence type="ECO:0000256" key="3">
    <source>
        <dbReference type="ARBA" id="ARBA00023125"/>
    </source>
</evidence>
<gene>
    <name evidence="8" type="ORF">AC812_02950</name>
</gene>
<proteinExistence type="inferred from homology"/>
<dbReference type="InterPro" id="IPR014284">
    <property type="entry name" value="RNA_pol_sigma-70_dom"/>
</dbReference>
<dbReference type="SUPFAM" id="SSF88946">
    <property type="entry name" value="Sigma2 domain of RNA polymerase sigma factors"/>
    <property type="match status" value="1"/>
</dbReference>
<dbReference type="InterPro" id="IPR007624">
    <property type="entry name" value="RNA_pol_sigma70_r3"/>
</dbReference>
<dbReference type="PANTHER" id="PTHR30385:SF7">
    <property type="entry name" value="RNA POLYMERASE SIGMA FACTOR FLIA"/>
    <property type="match status" value="1"/>
</dbReference>
<comment type="function">
    <text evidence="5">Sigma factors are initiation factors that promote the attachment of RNA polymerase to specific initiation sites and are then released.</text>
</comment>
<dbReference type="InterPro" id="IPR013325">
    <property type="entry name" value="RNA_pol_sigma_r2"/>
</dbReference>
<sequence>MAVQDISTAALEVYLATRSPEAREQLVLQSVPLVRYLLSRLGITPELGSEYEDLLHQGLLGLIEAVDRYDPQFGTRFSTYAAVRIRGKVLDYLRSVDWMSRTARQRVRAIQKAVEELWLKNQREPTDEEIAAHLKTDVDTVQRGLMDSNRFLLSLDAPTEMDNEDSDLHDRLGDERQIDPQELSLDEELRRQLADAIRTLPEREQLVLSLYYHDELNFKEIGKVLGISESRVCQLHARALINLKVVMSHE</sequence>
<evidence type="ECO:0000256" key="5">
    <source>
        <dbReference type="RuleBase" id="RU362124"/>
    </source>
</evidence>
<keyword evidence="2 5" id="KW-0731">Sigma factor</keyword>
<dbReference type="EMBL" id="LGHJ01000009">
    <property type="protein sequence ID" value="KPL77520.1"/>
    <property type="molecule type" value="Genomic_DNA"/>
</dbReference>
<reference evidence="8 9" key="1">
    <citation type="submission" date="2015-07" db="EMBL/GenBank/DDBJ databases">
        <title>Draft genome of Bellilinea caldifistulae DSM 17877.</title>
        <authorList>
            <person name="Hemp J."/>
            <person name="Ward L.M."/>
            <person name="Pace L.A."/>
            <person name="Fischer W.W."/>
        </authorList>
    </citation>
    <scope>NUCLEOTIDE SEQUENCE [LARGE SCALE GENOMIC DNA]</scope>
    <source>
        <strain evidence="8 9">GOMI-1</strain>
    </source>
</reference>
<organism evidence="8 9">
    <name type="scientific">Bellilinea caldifistulae</name>
    <dbReference type="NCBI Taxonomy" id="360411"/>
    <lineage>
        <taxon>Bacteria</taxon>
        <taxon>Bacillati</taxon>
        <taxon>Chloroflexota</taxon>
        <taxon>Anaerolineae</taxon>
        <taxon>Anaerolineales</taxon>
        <taxon>Anaerolineaceae</taxon>
        <taxon>Bellilinea</taxon>
    </lineage>
</organism>
<dbReference type="GO" id="GO:0003677">
    <property type="term" value="F:DNA binding"/>
    <property type="evidence" value="ECO:0007669"/>
    <property type="project" value="UniProtKB-KW"/>
</dbReference>
<dbReference type="PATRIC" id="fig|360411.5.peg.3464"/>
<comment type="similarity">
    <text evidence="5">Belongs to the sigma-70 factor family.</text>
</comment>
<dbReference type="InterPro" id="IPR012845">
    <property type="entry name" value="RNA_pol_sigma_FliA_WhiG"/>
</dbReference>
<name>A0A0P6XCN3_9CHLR</name>
<dbReference type="InterPro" id="IPR013324">
    <property type="entry name" value="RNA_pol_sigma_r3/r4-like"/>
</dbReference>
<feature type="domain" description="RNA polymerase sigma-70" evidence="7">
    <location>
        <begin position="217"/>
        <end position="243"/>
    </location>
</feature>
<dbReference type="InterPro" id="IPR007627">
    <property type="entry name" value="RNA_pol_sigma70_r2"/>
</dbReference>
<dbReference type="Proteomes" id="UP000050514">
    <property type="component" value="Unassembled WGS sequence"/>
</dbReference>
<evidence type="ECO:0000259" key="7">
    <source>
        <dbReference type="PROSITE" id="PS00716"/>
    </source>
</evidence>
<dbReference type="NCBIfam" id="TIGR02479">
    <property type="entry name" value="FliA_WhiG"/>
    <property type="match status" value="1"/>
</dbReference>
<dbReference type="PROSITE" id="PS00715">
    <property type="entry name" value="SIGMA70_1"/>
    <property type="match status" value="1"/>
</dbReference>
<accession>A0A0P6XCN3</accession>
<comment type="caution">
    <text evidence="8">The sequence shown here is derived from an EMBL/GenBank/DDBJ whole genome shotgun (WGS) entry which is preliminary data.</text>
</comment>
<keyword evidence="3 5" id="KW-0238">DNA-binding</keyword>
<dbReference type="OrthoDB" id="9799825at2"/>
<dbReference type="Gene3D" id="1.10.1740.10">
    <property type="match status" value="1"/>
</dbReference>
<dbReference type="NCBIfam" id="NF005413">
    <property type="entry name" value="PRK06986.1"/>
    <property type="match status" value="1"/>
</dbReference>
<dbReference type="GO" id="GO:0003899">
    <property type="term" value="F:DNA-directed RNA polymerase activity"/>
    <property type="evidence" value="ECO:0007669"/>
    <property type="project" value="InterPro"/>
</dbReference>
<dbReference type="SUPFAM" id="SSF88659">
    <property type="entry name" value="Sigma3 and sigma4 domains of RNA polymerase sigma factors"/>
    <property type="match status" value="2"/>
</dbReference>
<dbReference type="InterPro" id="IPR000943">
    <property type="entry name" value="RNA_pol_sigma70"/>
</dbReference>
<dbReference type="InterPro" id="IPR007630">
    <property type="entry name" value="RNA_pol_sigma70_r4"/>
</dbReference>
<dbReference type="GO" id="GO:0006352">
    <property type="term" value="P:DNA-templated transcription initiation"/>
    <property type="evidence" value="ECO:0007669"/>
    <property type="project" value="InterPro"/>
</dbReference>
<evidence type="ECO:0000313" key="9">
    <source>
        <dbReference type="Proteomes" id="UP000050514"/>
    </source>
</evidence>
<feature type="domain" description="RNA polymerase sigma-70" evidence="6">
    <location>
        <begin position="53"/>
        <end position="66"/>
    </location>
</feature>
<evidence type="ECO:0000256" key="4">
    <source>
        <dbReference type="ARBA" id="ARBA00023163"/>
    </source>
</evidence>
<evidence type="ECO:0000313" key="8">
    <source>
        <dbReference type="EMBL" id="KPL77520.1"/>
    </source>
</evidence>
<evidence type="ECO:0000259" key="6">
    <source>
        <dbReference type="PROSITE" id="PS00715"/>
    </source>
</evidence>
<dbReference type="NCBIfam" id="TIGR02937">
    <property type="entry name" value="sigma70-ECF"/>
    <property type="match status" value="1"/>
</dbReference>
<keyword evidence="1 5" id="KW-0805">Transcription regulation</keyword>
<evidence type="ECO:0000256" key="2">
    <source>
        <dbReference type="ARBA" id="ARBA00023082"/>
    </source>
</evidence>